<dbReference type="SMART" id="SM00267">
    <property type="entry name" value="GGDEF"/>
    <property type="match status" value="1"/>
</dbReference>
<protein>
    <submittedName>
        <fullName evidence="5">Diguanylate cyclase (GGDEF) domain protein</fullName>
    </submittedName>
    <submittedName>
        <fullName evidence="4">Diguanylate cyclase/phosphodiesterase with PAS/PAC sensor(S)</fullName>
    </submittedName>
</protein>
<feature type="domain" description="PAS" evidence="1">
    <location>
        <begin position="15"/>
        <end position="90"/>
    </location>
</feature>
<dbReference type="PROSITE" id="PS50887">
    <property type="entry name" value="GGDEF"/>
    <property type="match status" value="1"/>
</dbReference>
<reference evidence="5 6" key="1">
    <citation type="submission" date="2009-09" db="EMBL/GenBank/DDBJ databases">
        <authorList>
            <person name="Weinstock G."/>
            <person name="Sodergren E."/>
            <person name="Clifton S."/>
            <person name="Fulton L."/>
            <person name="Fulton B."/>
            <person name="Courtney L."/>
            <person name="Fronick C."/>
            <person name="Harrison M."/>
            <person name="Strong C."/>
            <person name="Farmer C."/>
            <person name="Delahaunty K."/>
            <person name="Markovic C."/>
            <person name="Hall O."/>
            <person name="Minx P."/>
            <person name="Tomlinson C."/>
            <person name="Mitreva M."/>
            <person name="Nelson J."/>
            <person name="Hou S."/>
            <person name="Wollam A."/>
            <person name="Pepin K.H."/>
            <person name="Johnson M."/>
            <person name="Bhonagiri V."/>
            <person name="Nash W.E."/>
            <person name="Warren W."/>
            <person name="Chinwalla A."/>
            <person name="Mardis E.R."/>
            <person name="Wilson R.K."/>
        </authorList>
    </citation>
    <scope>NUCLEOTIDE SEQUENCE [LARGE SCALE GENOMIC DNA]</scope>
    <source>
        <strain evidence="5">ATCC 35185</strain>
        <strain evidence="6">ATCC 35185 / DSM 20758 / VPI D19B-28</strain>
    </source>
</reference>
<dbReference type="SUPFAM" id="SSF55073">
    <property type="entry name" value="Nucleotide cyclase"/>
    <property type="match status" value="1"/>
</dbReference>
<evidence type="ECO:0000259" key="3">
    <source>
        <dbReference type="PROSITE" id="PS50887"/>
    </source>
</evidence>
<feature type="domain" description="GGDEF" evidence="3">
    <location>
        <begin position="168"/>
        <end position="300"/>
    </location>
</feature>
<evidence type="ECO:0000313" key="6">
    <source>
        <dbReference type="Proteomes" id="UP000003505"/>
    </source>
</evidence>
<evidence type="ECO:0000259" key="1">
    <source>
        <dbReference type="PROSITE" id="PS50112"/>
    </source>
</evidence>
<dbReference type="InterPro" id="IPR013655">
    <property type="entry name" value="PAS_fold_3"/>
</dbReference>
<dbReference type="Proteomes" id="UP000003505">
    <property type="component" value="Unassembled WGS sequence"/>
</dbReference>
<feature type="domain" description="EAL" evidence="2">
    <location>
        <begin position="309"/>
        <end position="565"/>
    </location>
</feature>
<dbReference type="PROSITE" id="PS50883">
    <property type="entry name" value="EAL"/>
    <property type="match status" value="1"/>
</dbReference>
<dbReference type="AlphaFoldDB" id="C9LT20"/>
<dbReference type="eggNOG" id="COG5001">
    <property type="taxonomic scope" value="Bacteria"/>
</dbReference>
<dbReference type="InterPro" id="IPR001633">
    <property type="entry name" value="EAL_dom"/>
</dbReference>
<evidence type="ECO:0000313" key="4">
    <source>
        <dbReference type="EMBL" id="AEC00539.1"/>
    </source>
</evidence>
<proteinExistence type="predicted"/>
<keyword evidence="7" id="KW-1185">Reference proteome</keyword>
<dbReference type="Gene3D" id="3.30.70.270">
    <property type="match status" value="1"/>
</dbReference>
<dbReference type="InterPro" id="IPR000160">
    <property type="entry name" value="GGDEF_dom"/>
</dbReference>
<evidence type="ECO:0000259" key="2">
    <source>
        <dbReference type="PROSITE" id="PS50883"/>
    </source>
</evidence>
<dbReference type="NCBIfam" id="TIGR00254">
    <property type="entry name" value="GGDEF"/>
    <property type="match status" value="1"/>
</dbReference>
<dbReference type="Pfam" id="PF00563">
    <property type="entry name" value="EAL"/>
    <property type="match status" value="1"/>
</dbReference>
<dbReference type="RefSeq" id="WP_006191488.1">
    <property type="nucleotide sequence ID" value="NC_015437.1"/>
</dbReference>
<dbReference type="OrthoDB" id="9759607at2"/>
<sequence>MRRIPRTALSPLLKRLKIYFDVLKRTTSGYLYVVDLQNKVAMTSPNIVRDFGIPAETMGFSAFRQAWQEIMHPTERESATKVFDDVLQGHTREGCVEFRARTRKGEYEWIECRCAAALDHEGERTLYAGIFRLMGQRIRADAVTGLLNKYRLEQRMKAALDEARETGRGGALMILGIDNFKIVNEAYNRAFGDQVLREVAKRIKKILSTDFRLYKLDGDEFGIVYPGADEADVETLYRSIQTALLKPQQINEHKYFCTVSGGTVFFPQFGKDYLVLHKYAEAALTLAKQGGKNKNCIFSKELYNRWLRSLTAREDIRRSVEDGCRGFSLCFQPQVGADSRRIIGAEALLRWQNSKGRMVAPMEFIPLLEESQLMIPVGKWIADTAVRICREWQKIVPDFCMSINLSYVQLRDPSFKEAVRECIERYGVDPASIVLELTEHTVISDWDFINRQFASLREYGLKIAMDDFGTGCSSLAMFKNLSCDIVKIDRVFVKQILWSDFDRRIVDYTVELCHSMGMKVCIEGVETQEEYDLLAKTCKVDSIQGYLFGRPETKEGFEEKFLMRQEAHGEEQLCHARAMR</sequence>
<dbReference type="CDD" id="cd01949">
    <property type="entry name" value="GGDEF"/>
    <property type="match status" value="1"/>
</dbReference>
<dbReference type="Proteomes" id="UP000011124">
    <property type="component" value="Chromosome"/>
</dbReference>
<dbReference type="Gene3D" id="3.30.450.20">
    <property type="entry name" value="PAS domain"/>
    <property type="match status" value="1"/>
</dbReference>
<dbReference type="InterPro" id="IPR043128">
    <property type="entry name" value="Rev_trsase/Diguanyl_cyclase"/>
</dbReference>
<dbReference type="Pfam" id="PF08447">
    <property type="entry name" value="PAS_3"/>
    <property type="match status" value="1"/>
</dbReference>
<dbReference type="EMBL" id="CP002637">
    <property type="protein sequence ID" value="AEC00539.1"/>
    <property type="molecule type" value="Genomic_DNA"/>
</dbReference>
<dbReference type="InterPro" id="IPR035919">
    <property type="entry name" value="EAL_sf"/>
</dbReference>
<dbReference type="InterPro" id="IPR035965">
    <property type="entry name" value="PAS-like_dom_sf"/>
</dbReference>
<dbReference type="EMBL" id="ACKP02000012">
    <property type="protein sequence ID" value="EEX77866.1"/>
    <property type="molecule type" value="Genomic_DNA"/>
</dbReference>
<dbReference type="PROSITE" id="PS50112">
    <property type="entry name" value="PAS"/>
    <property type="match status" value="1"/>
</dbReference>
<dbReference type="Pfam" id="PF00990">
    <property type="entry name" value="GGDEF"/>
    <property type="match status" value="1"/>
</dbReference>
<dbReference type="Gene3D" id="3.20.20.450">
    <property type="entry name" value="EAL domain"/>
    <property type="match status" value="1"/>
</dbReference>
<dbReference type="GO" id="GO:0071111">
    <property type="term" value="F:cyclic-guanylate-specific phosphodiesterase activity"/>
    <property type="evidence" value="ECO:0007669"/>
    <property type="project" value="InterPro"/>
</dbReference>
<reference evidence="4 7" key="2">
    <citation type="submission" date="2011-04" db="EMBL/GenBank/DDBJ databases">
        <title>The complete genome of Selenomonas sputigena DSM 20758.</title>
        <authorList>
            <consortium name="US DOE Joint Genome Institute (JGI-PGF)"/>
            <person name="Lucas S."/>
            <person name="Copeland A."/>
            <person name="Lapidus A."/>
            <person name="Bruce D."/>
            <person name="Goodwin L."/>
            <person name="Pitluck S."/>
            <person name="Peters L."/>
            <person name="Kyrpides N."/>
            <person name="Mavromatis K."/>
            <person name="Ivanova N."/>
            <person name="Ovchinnikova G."/>
            <person name="Teshima H."/>
            <person name="Detter J.C."/>
            <person name="Tapia R."/>
            <person name="Han C."/>
            <person name="Land M."/>
            <person name="Hauser L."/>
            <person name="Markowitz V."/>
            <person name="Cheng J.-F."/>
            <person name="Hugenholtz P."/>
            <person name="Woyke T."/>
            <person name="Wu D."/>
            <person name="Gronow S."/>
            <person name="Wellnitz S."/>
            <person name="Schneider S."/>
            <person name="Klenk H.-P."/>
            <person name="Eisen J.A."/>
        </authorList>
    </citation>
    <scope>NUCLEOTIDE SEQUENCE [LARGE SCALE GENOMIC DNA]</scope>
    <source>
        <strain evidence="4">ATCC 35185</strain>
        <strain evidence="7">ATCC 35185 / DSM 20758 / VPI D19B-28</strain>
    </source>
</reference>
<dbReference type="CDD" id="cd01948">
    <property type="entry name" value="EAL"/>
    <property type="match status" value="1"/>
</dbReference>
<dbReference type="PANTHER" id="PTHR33121:SF15">
    <property type="entry name" value="BLUE LIGHT- AND TEMPERATURE-REGULATED ANTIREPRESSOR BLUF"/>
    <property type="match status" value="1"/>
</dbReference>
<evidence type="ECO:0000313" key="5">
    <source>
        <dbReference type="EMBL" id="EEX77866.1"/>
    </source>
</evidence>
<gene>
    <name evidence="4" type="ordered locus">Selsp_1583</name>
    <name evidence="5" type="ORF">SELSPUOL_00600</name>
</gene>
<accession>C9LT20</accession>
<dbReference type="InterPro" id="IPR000014">
    <property type="entry name" value="PAS"/>
</dbReference>
<dbReference type="InterPro" id="IPR029787">
    <property type="entry name" value="Nucleotide_cyclase"/>
</dbReference>
<dbReference type="STRING" id="546271.Selsp_1583"/>
<dbReference type="InterPro" id="IPR050706">
    <property type="entry name" value="Cyclic-di-GMP_PDE-like"/>
</dbReference>
<organism evidence="5 6">
    <name type="scientific">Selenomonas sputigena (strain ATCC 35185 / DSM 20758 / CCUG 44933 / VPI D19B-28)</name>
    <dbReference type="NCBI Taxonomy" id="546271"/>
    <lineage>
        <taxon>Bacteria</taxon>
        <taxon>Bacillati</taxon>
        <taxon>Bacillota</taxon>
        <taxon>Negativicutes</taxon>
        <taxon>Selenomonadales</taxon>
        <taxon>Selenomonadaceae</taxon>
        <taxon>Selenomonas</taxon>
    </lineage>
</organism>
<evidence type="ECO:0000313" key="7">
    <source>
        <dbReference type="Proteomes" id="UP000011124"/>
    </source>
</evidence>
<dbReference type="HOGENOM" id="CLU_000445_70_50_9"/>
<dbReference type="SUPFAM" id="SSF141868">
    <property type="entry name" value="EAL domain-like"/>
    <property type="match status" value="1"/>
</dbReference>
<dbReference type="SUPFAM" id="SSF55785">
    <property type="entry name" value="PYP-like sensor domain (PAS domain)"/>
    <property type="match status" value="1"/>
</dbReference>
<dbReference type="PANTHER" id="PTHR33121">
    <property type="entry name" value="CYCLIC DI-GMP PHOSPHODIESTERASE PDEF"/>
    <property type="match status" value="1"/>
</dbReference>
<dbReference type="SMART" id="SM00052">
    <property type="entry name" value="EAL"/>
    <property type="match status" value="1"/>
</dbReference>
<dbReference type="CDD" id="cd00130">
    <property type="entry name" value="PAS"/>
    <property type="match status" value="1"/>
</dbReference>
<name>C9LT20_SELS3</name>
<dbReference type="KEGG" id="ssg:Selsp_1583"/>